<proteinExistence type="predicted"/>
<gene>
    <name evidence="3" type="ORF">COZ07_05355</name>
</gene>
<dbReference type="SUPFAM" id="SSF53756">
    <property type="entry name" value="UDP-Glycosyltransferase/glycogen phosphorylase"/>
    <property type="match status" value="1"/>
</dbReference>
<dbReference type="RefSeq" id="WP_406607567.1">
    <property type="nucleotide sequence ID" value="NZ_PFKO01000206.1"/>
</dbReference>
<keyword evidence="1" id="KW-0812">Transmembrane</keyword>
<evidence type="ECO:0000313" key="3">
    <source>
        <dbReference type="EMBL" id="PIY32535.1"/>
    </source>
</evidence>
<keyword evidence="1" id="KW-1133">Transmembrane helix</keyword>
<evidence type="ECO:0000256" key="1">
    <source>
        <dbReference type="SAM" id="Phobius"/>
    </source>
</evidence>
<dbReference type="EMBL" id="PFKO01000206">
    <property type="protein sequence ID" value="PIY32535.1"/>
    <property type="molecule type" value="Genomic_DNA"/>
</dbReference>
<dbReference type="AlphaFoldDB" id="A0A2M7PPS3"/>
<sequence>MGKKLLLVYSGPISSVILFIDYLIPYFSDIKILSAHNDEEIKSFDIGLDIEKYKDKYLLSCQHTTLETIMSYDIIFGIDHGCIPFLLDIKRDLPVIKVGCQILDYPEHCLDKNSKDYSSYADGLWAYILPHLHKLDFYLCNFNNIENKLKKRYFLNVPSITQTYPARRMQISNFSNENFIIYVGRLEKDKNISHIIESVSLMKNKIKLILVTSGSRNFDYLSLSAYL</sequence>
<name>A0A2M7PPS3_9BACT</name>
<dbReference type="Gene3D" id="3.40.50.2000">
    <property type="entry name" value="Glycogen Phosphorylase B"/>
    <property type="match status" value="1"/>
</dbReference>
<dbReference type="Pfam" id="PF00534">
    <property type="entry name" value="Glycos_transf_1"/>
    <property type="match status" value="1"/>
</dbReference>
<feature type="non-terminal residue" evidence="3">
    <location>
        <position position="227"/>
    </location>
</feature>
<evidence type="ECO:0000313" key="4">
    <source>
        <dbReference type="Proteomes" id="UP000230646"/>
    </source>
</evidence>
<feature type="domain" description="Glycosyl transferase family 1" evidence="2">
    <location>
        <begin position="172"/>
        <end position="222"/>
    </location>
</feature>
<reference evidence="3 4" key="1">
    <citation type="submission" date="2017-09" db="EMBL/GenBank/DDBJ databases">
        <title>Depth-based differentiation of microbial function through sediment-hosted aquifers and enrichment of novel symbionts in the deep terrestrial subsurface.</title>
        <authorList>
            <person name="Probst A.J."/>
            <person name="Ladd B."/>
            <person name="Jarett J.K."/>
            <person name="Geller-Mcgrath D.E."/>
            <person name="Sieber C.M."/>
            <person name="Emerson J.B."/>
            <person name="Anantharaman K."/>
            <person name="Thomas B.C."/>
            <person name="Malmstrom R."/>
            <person name="Stieglmeier M."/>
            <person name="Klingl A."/>
            <person name="Woyke T."/>
            <person name="Ryan C.M."/>
            <person name="Banfield J.F."/>
        </authorList>
    </citation>
    <scope>NUCLEOTIDE SEQUENCE [LARGE SCALE GENOMIC DNA]</scope>
    <source>
        <strain evidence="3">CG_4_10_14_3_um_filter_34_13</strain>
    </source>
</reference>
<protein>
    <recommendedName>
        <fullName evidence="2">Glycosyl transferase family 1 domain-containing protein</fullName>
    </recommendedName>
</protein>
<comment type="caution">
    <text evidence="3">The sequence shown here is derived from an EMBL/GenBank/DDBJ whole genome shotgun (WGS) entry which is preliminary data.</text>
</comment>
<dbReference type="InterPro" id="IPR001296">
    <property type="entry name" value="Glyco_trans_1"/>
</dbReference>
<dbReference type="GO" id="GO:0016757">
    <property type="term" value="F:glycosyltransferase activity"/>
    <property type="evidence" value="ECO:0007669"/>
    <property type="project" value="InterPro"/>
</dbReference>
<organism evidence="3 4">
    <name type="scientific">Candidatus Infernicultor aquiphilus</name>
    <dbReference type="NCBI Taxonomy" id="1805029"/>
    <lineage>
        <taxon>Bacteria</taxon>
        <taxon>Pseudomonadati</taxon>
        <taxon>Atribacterota</taxon>
        <taxon>Candidatus Phoenicimicrobiia</taxon>
        <taxon>Candidatus Pheonicimicrobiales</taxon>
        <taxon>Candidatus Phoenicimicrobiaceae</taxon>
        <taxon>Candidatus Infernicultor</taxon>
    </lineage>
</organism>
<evidence type="ECO:0000259" key="2">
    <source>
        <dbReference type="Pfam" id="PF00534"/>
    </source>
</evidence>
<keyword evidence="1" id="KW-0472">Membrane</keyword>
<dbReference type="Proteomes" id="UP000230646">
    <property type="component" value="Unassembled WGS sequence"/>
</dbReference>
<accession>A0A2M7PPS3</accession>
<feature type="transmembrane region" description="Helical" evidence="1">
    <location>
        <begin position="6"/>
        <end position="24"/>
    </location>
</feature>